<feature type="compositionally biased region" description="Polar residues" evidence="1">
    <location>
        <begin position="795"/>
        <end position="822"/>
    </location>
</feature>
<feature type="compositionally biased region" description="Basic and acidic residues" evidence="1">
    <location>
        <begin position="1762"/>
        <end position="1782"/>
    </location>
</feature>
<feature type="compositionally biased region" description="Polar residues" evidence="1">
    <location>
        <begin position="1704"/>
        <end position="1730"/>
    </location>
</feature>
<feature type="region of interest" description="Disordered" evidence="1">
    <location>
        <begin position="22"/>
        <end position="828"/>
    </location>
</feature>
<feature type="compositionally biased region" description="Acidic residues" evidence="1">
    <location>
        <begin position="378"/>
        <end position="404"/>
    </location>
</feature>
<feature type="compositionally biased region" description="Basic and acidic residues" evidence="1">
    <location>
        <begin position="364"/>
        <end position="377"/>
    </location>
</feature>
<dbReference type="GeneID" id="20716067"/>
<dbReference type="Pfam" id="PF05642">
    <property type="entry name" value="Sporozoite_P67"/>
    <property type="match status" value="1"/>
</dbReference>
<dbReference type="VEuPathDB" id="PiroplasmaDB:TOT_030000930"/>
<dbReference type="eggNOG" id="ENOG502RSZX">
    <property type="taxonomic scope" value="Eukaryota"/>
</dbReference>
<feature type="compositionally biased region" description="Polar residues" evidence="1">
    <location>
        <begin position="735"/>
        <end position="772"/>
    </location>
</feature>
<gene>
    <name evidence="3" type="ORF">TOT_030000930</name>
</gene>
<feature type="region of interest" description="Disordered" evidence="1">
    <location>
        <begin position="834"/>
        <end position="853"/>
    </location>
</feature>
<feature type="compositionally biased region" description="Low complexity" evidence="1">
    <location>
        <begin position="1646"/>
        <end position="1703"/>
    </location>
</feature>
<feature type="compositionally biased region" description="Low complexity" evidence="1">
    <location>
        <begin position="147"/>
        <end position="157"/>
    </location>
</feature>
<feature type="compositionally biased region" description="Low complexity" evidence="1">
    <location>
        <begin position="1731"/>
        <end position="1755"/>
    </location>
</feature>
<dbReference type="STRING" id="869250.J4C3Z5"/>
<feature type="compositionally biased region" description="Low complexity" evidence="1">
    <location>
        <begin position="489"/>
        <end position="500"/>
    </location>
</feature>
<evidence type="ECO:0000256" key="1">
    <source>
        <dbReference type="SAM" id="MobiDB-lite"/>
    </source>
</evidence>
<feature type="compositionally biased region" description="Low complexity" evidence="1">
    <location>
        <begin position="1442"/>
        <end position="1512"/>
    </location>
</feature>
<reference evidence="3 4" key="1">
    <citation type="journal article" date="2012" name="MBio">
        <title>Comparative genome analysis of three eukaryotic parasites with differing abilities to transform leukocytes reveals key mediators of Theileria-induced leukocyte transformation.</title>
        <authorList>
            <person name="Hayashida K."/>
            <person name="Hara Y."/>
            <person name="Abe T."/>
            <person name="Yamasaki C."/>
            <person name="Toyoda A."/>
            <person name="Kosuge T."/>
            <person name="Suzuki Y."/>
            <person name="Sato Y."/>
            <person name="Kawashima S."/>
            <person name="Katayama T."/>
            <person name="Wakaguri H."/>
            <person name="Inoue N."/>
            <person name="Homma K."/>
            <person name="Tada-Umezaki M."/>
            <person name="Yagi Y."/>
            <person name="Fujii Y."/>
            <person name="Habara T."/>
            <person name="Kanehisa M."/>
            <person name="Watanabe H."/>
            <person name="Ito K."/>
            <person name="Gojobori T."/>
            <person name="Sugawara H."/>
            <person name="Imanishi T."/>
            <person name="Weir W."/>
            <person name="Gardner M."/>
            <person name="Pain A."/>
            <person name="Shiels B."/>
            <person name="Hattori M."/>
            <person name="Nene V."/>
            <person name="Sugimoto C."/>
        </authorList>
    </citation>
    <scope>NUCLEOTIDE SEQUENCE [LARGE SCALE GENOMIC DNA]</scope>
    <source>
        <strain evidence="3 4">Shintoku</strain>
    </source>
</reference>
<feature type="compositionally biased region" description="Low complexity" evidence="1">
    <location>
        <begin position="604"/>
        <end position="728"/>
    </location>
</feature>
<feature type="compositionally biased region" description="Basic and acidic residues" evidence="1">
    <location>
        <begin position="257"/>
        <end position="271"/>
    </location>
</feature>
<proteinExistence type="predicted"/>
<dbReference type="RefSeq" id="XP_009691597.1">
    <property type="nucleotide sequence ID" value="XM_009693302.1"/>
</dbReference>
<keyword evidence="2" id="KW-0732">Signal</keyword>
<accession>J4C3Z5</accession>
<feature type="compositionally biased region" description="Low complexity" evidence="1">
    <location>
        <begin position="1520"/>
        <end position="1558"/>
    </location>
</feature>
<dbReference type="EMBL" id="AP011948">
    <property type="protein sequence ID" value="BAM41296.1"/>
    <property type="molecule type" value="Genomic_DNA"/>
</dbReference>
<feature type="compositionally biased region" description="Gly residues" evidence="1">
    <location>
        <begin position="305"/>
        <end position="316"/>
    </location>
</feature>
<feature type="region of interest" description="Disordered" evidence="1">
    <location>
        <begin position="1644"/>
        <end position="1782"/>
    </location>
</feature>
<evidence type="ECO:0000313" key="4">
    <source>
        <dbReference type="Proteomes" id="UP000003786"/>
    </source>
</evidence>
<feature type="compositionally biased region" description="Polar residues" evidence="1">
    <location>
        <begin position="514"/>
        <end position="532"/>
    </location>
</feature>
<name>J4C3Z5_THEOR</name>
<dbReference type="OMA" id="CKQMTPA"/>
<evidence type="ECO:0008006" key="5">
    <source>
        <dbReference type="Google" id="ProtNLM"/>
    </source>
</evidence>
<keyword evidence="4" id="KW-1185">Reference proteome</keyword>
<feature type="chain" id="PRO_5003777861" description="Mucin-19-like" evidence="2">
    <location>
        <begin position="18"/>
        <end position="1846"/>
    </location>
</feature>
<evidence type="ECO:0000313" key="3">
    <source>
        <dbReference type="EMBL" id="BAM41296.1"/>
    </source>
</evidence>
<dbReference type="KEGG" id="tot:TOT_030000930"/>
<feature type="compositionally biased region" description="Basic and acidic residues" evidence="1">
    <location>
        <begin position="226"/>
        <end position="241"/>
    </location>
</feature>
<feature type="compositionally biased region" description="Polar residues" evidence="1">
    <location>
        <begin position="185"/>
        <end position="206"/>
    </location>
</feature>
<organism evidence="3 4">
    <name type="scientific">Theileria orientalis strain Shintoku</name>
    <dbReference type="NCBI Taxonomy" id="869250"/>
    <lineage>
        <taxon>Eukaryota</taxon>
        <taxon>Sar</taxon>
        <taxon>Alveolata</taxon>
        <taxon>Apicomplexa</taxon>
        <taxon>Aconoidasida</taxon>
        <taxon>Piroplasmida</taxon>
        <taxon>Theileriidae</taxon>
        <taxon>Theileria</taxon>
    </lineage>
</organism>
<protein>
    <recommendedName>
        <fullName evidence="5">Mucin-19-like</fullName>
    </recommendedName>
</protein>
<feature type="signal peptide" evidence="2">
    <location>
        <begin position="1"/>
        <end position="17"/>
    </location>
</feature>
<feature type="compositionally biased region" description="Polar residues" evidence="1">
    <location>
        <begin position="430"/>
        <end position="448"/>
    </location>
</feature>
<sequence length="1846" mass="193246">MKLLYILLIVPVFFVTGVEEPEGTLSTGSSGRDGATDSTGLVATSESSQVVNSNVEQVQQESQVQEQHSENGHLQQEAGTNRLPGQETDGRSEDSLTENGHLKGPQASSSLPEGGGAGAESVSRPSTGQEEQLGGARSTEDNSAVPSSSGSDTSNSHGDGGQSTRDNQNGRQNVLSPPEEENRETTSLGTVSSDLGSQGQQHQLGASRSPADPVQGPGTSSLGTEEEVRRDGENSDSRDPVSGEATGLAPGSPSKPGEADSRGTVVSREEGQESPTDESENSLGRSGERGPAAPGVEHRDSGDGVTLGDGGLGSAGGLRVEPSPSGDLSSQVPQVQHTDPSGRADGLSDPAVGVPTLTQGNGKRTLEYKLIDGKQESSEEDDDDEEEDDDDEEEDDDDEDEDEVSSQGHGDQLPGQLGEPGQDGNLGQDGRQTSQVNPGSSGGPQVTVSGVPDSTAVGGVGAVSPTDQETVRLPTGEVPSVQRTGGGLVEQQQQESQVQETNGQLTGVRGPTVGQGSPDLQQVPRTEASQGLNPVVREPGSVSDVSTEGLKGPGQEQTDPNLRTEEEVQRVASSEAPGGDGVRDGTGNRPLEQGSEPAAVVSGPSTTQVSQATTVDTSSTTTLTTSAPTTTATTGSTETTNTSAGTTITPTSTSSTTPTVTSSPGTTTTSSLTATTTTNSPTTTTPGSTTITETPTTATVTSSAAREESTNVTTTVATSPATSVATSVGREEITRVTQSHLSQGQISSTQEITSQGGRRQEDQVLQTPSRVSGTQETLRQETRTQETNTGENQDQNRNTVSETTVTVSQPSPRPNVQHTTVAGGSGQINAARRENTVTQPSGQQTSLRGSTLSTGSIKGLTMVVTRTKEKEDKIARKIKEKMVAEEEVFDIKCFDYRKNDPFKLRFYMFKGIFRLWRLLQDLKFFMVVDHTLITDTFDKGVQNYLTKGLTLMNGIVVRDNGDLLAMYNGFNKYYKAMASRLNHMKEQEEGSEIMKTIVSMSVIGYSTALRLEQEFGSWDLVEVRENEENKEGRVASYTLLGFRIAMYLTKDIVEVIMDKFLRYTDLVGIDFGINATLARGALMEVQPEDTLVYGENEAIVTIDPNEEYKQLKAYLEYVVSEKGHSSGRGQENREELVRTSRKGRKSMFTAVPRELGPETLEDYLRIFELSAPQEREGPAQVAEVDTEEFINEFLATAGPSYGLDVNIGAGNSKLRYSTSSTDSNVGARFVGGRGVESEAARGRGGSADAVARGTSAIRGATADAATAVGATKVTNGVGNEEGVARSSGFTGANAVNGQTGQTNGDAVINGLADPMGPDADFEYFMKEFSTTDASMYGVDLLIGGVTIESVFGISDTLAVDGGATNTTSGKLGVATTTTTTTTTTSETVDVSNGVVGQRTDGGNAEAYSKSVSNGVVGQRTDGGNAESYSKSVSNGVEEECASAVRSTSVHSSSGGTGTSASTITTTTGNTIAATSTTTTISRGTGTTRNTSTGTTGTTRSTGGTRTNSVTTGIVTSSTATNSGITTRSTSTTNTTRTGTTATTVGGTKTRTGSTSTGTLIPIPSKSFRSRLWTTGAGPIRMIQSQLGKGATASTRTEKGGLGSEGVVIRSVQTSKIPTSGLRGPAGTDRVQLTEERSKKITVMAPTNSSLTKSTSTHTITKIPTRTITSQSLSTRSSSTVTGGQTRESSSQRSFSQGGSSSGQTRNNIGHTRSISWQDRSSSVQTGSRSVQTGSSNTQTGSSNTQTGSSNTQTGSRSAQISGKKEERRGNEKTKGEKEKQIDKIISTADAEKKEEIIEKSVLSGLRETGRKIVESIREKFRKLIGSGIVMENTVVPVMMMVVISSL</sequence>
<feature type="compositionally biased region" description="Low complexity" evidence="1">
    <location>
        <begin position="45"/>
        <end position="66"/>
    </location>
</feature>
<feature type="compositionally biased region" description="Polar residues" evidence="1">
    <location>
        <begin position="162"/>
        <end position="175"/>
    </location>
</feature>
<feature type="region of interest" description="Disordered" evidence="1">
    <location>
        <begin position="1442"/>
        <end position="1558"/>
    </location>
</feature>
<feature type="compositionally biased region" description="Polar residues" evidence="1">
    <location>
        <begin position="326"/>
        <end position="339"/>
    </location>
</feature>
<evidence type="ECO:0000256" key="2">
    <source>
        <dbReference type="SAM" id="SignalP"/>
    </source>
</evidence>
<dbReference type="InterPro" id="IPR008845">
    <property type="entry name" value="Sporozoite_P67"/>
</dbReference>
<dbReference type="Proteomes" id="UP000003786">
    <property type="component" value="Chromosome 3"/>
</dbReference>
<feature type="compositionally biased region" description="Polar residues" evidence="1">
    <location>
        <begin position="24"/>
        <end position="44"/>
    </location>
</feature>